<dbReference type="InterPro" id="IPR049326">
    <property type="entry name" value="Rhodopsin_dom_fungi"/>
</dbReference>
<evidence type="ECO:0000256" key="6">
    <source>
        <dbReference type="SAM" id="Phobius"/>
    </source>
</evidence>
<dbReference type="PANTHER" id="PTHR33048">
    <property type="entry name" value="PTH11-LIKE INTEGRAL MEMBRANE PROTEIN (AFU_ORTHOLOGUE AFUA_5G11245)"/>
    <property type="match status" value="1"/>
</dbReference>
<name>A0A4R8RH68_COLTR</name>
<gene>
    <name evidence="8" type="ORF">CTRI78_v004338</name>
</gene>
<feature type="transmembrane region" description="Helical" evidence="6">
    <location>
        <begin position="137"/>
        <end position="161"/>
    </location>
</feature>
<organism evidence="8 9">
    <name type="scientific">Colletotrichum trifolii</name>
    <dbReference type="NCBI Taxonomy" id="5466"/>
    <lineage>
        <taxon>Eukaryota</taxon>
        <taxon>Fungi</taxon>
        <taxon>Dikarya</taxon>
        <taxon>Ascomycota</taxon>
        <taxon>Pezizomycotina</taxon>
        <taxon>Sordariomycetes</taxon>
        <taxon>Hypocreomycetidae</taxon>
        <taxon>Glomerellales</taxon>
        <taxon>Glomerellaceae</taxon>
        <taxon>Colletotrichum</taxon>
        <taxon>Colletotrichum orbiculare species complex</taxon>
    </lineage>
</organism>
<feature type="transmembrane region" description="Helical" evidence="6">
    <location>
        <begin position="255"/>
        <end position="273"/>
    </location>
</feature>
<accession>A0A4R8RH68</accession>
<feature type="transmembrane region" description="Helical" evidence="6">
    <location>
        <begin position="49"/>
        <end position="68"/>
    </location>
</feature>
<dbReference type="EMBL" id="RYZW01000031">
    <property type="protein sequence ID" value="TDZ61453.1"/>
    <property type="molecule type" value="Genomic_DNA"/>
</dbReference>
<feature type="transmembrane region" description="Helical" evidence="6">
    <location>
        <begin position="17"/>
        <end position="33"/>
    </location>
</feature>
<evidence type="ECO:0000256" key="1">
    <source>
        <dbReference type="ARBA" id="ARBA00004141"/>
    </source>
</evidence>
<evidence type="ECO:0000256" key="4">
    <source>
        <dbReference type="ARBA" id="ARBA00023136"/>
    </source>
</evidence>
<feature type="transmembrane region" description="Helical" evidence="6">
    <location>
        <begin position="214"/>
        <end position="235"/>
    </location>
</feature>
<feature type="transmembrane region" description="Helical" evidence="6">
    <location>
        <begin position="106"/>
        <end position="125"/>
    </location>
</feature>
<feature type="transmembrane region" description="Helical" evidence="6">
    <location>
        <begin position="181"/>
        <end position="202"/>
    </location>
</feature>
<sequence length="463" mass="50473">MVDTDGTFASRLERQSWIHYSIGIVFIILRLYSRARRLGGVREYQVDDYLQVLAAALFTTLVALLNIITDGGGSNLVPPDVEPTLTPADVEARVHGSKLVLVSEQAMLNLVYVLKACVLVLYTRLTLGLAAKRFVRYLCVYVAVGWLATQITIFAACRPFAGYWAVPPPDAQCATYENYAILQAFFNLSSDLLMLAVPLPLVARMSAPWRQRAVLVFIFGLGVCVVVAALLTKVYNLRDPYSPGYMLWYVREASVAVYVSNLPLVWPLLREWFPWLRCLKTKGVLPTPRACRMRGGGGGGKETGDGSWTYTTGGGGRTTTAAVAASPATPTSTKKLMARSATYSEFGPWYRAGDIVELQRPPRLVLLTSSGRERVFGDGLDGAVESSAGGEARGFRPKGAKGVARFAVEDAASECAPSEFAPSEVASSSRPTLDMDLERGDFIWGDQKRHSKHISFAGSHLSP</sequence>
<proteinExistence type="inferred from homology"/>
<dbReference type="InterPro" id="IPR052337">
    <property type="entry name" value="SAT4-like"/>
</dbReference>
<evidence type="ECO:0000259" key="7">
    <source>
        <dbReference type="Pfam" id="PF20684"/>
    </source>
</evidence>
<evidence type="ECO:0000256" key="3">
    <source>
        <dbReference type="ARBA" id="ARBA00022989"/>
    </source>
</evidence>
<keyword evidence="2 6" id="KW-0812">Transmembrane</keyword>
<comment type="caution">
    <text evidence="8">The sequence shown here is derived from an EMBL/GenBank/DDBJ whole genome shotgun (WGS) entry which is preliminary data.</text>
</comment>
<evidence type="ECO:0000256" key="2">
    <source>
        <dbReference type="ARBA" id="ARBA00022692"/>
    </source>
</evidence>
<keyword evidence="3 6" id="KW-1133">Transmembrane helix</keyword>
<protein>
    <recommendedName>
        <fullName evidence="7">Rhodopsin domain-containing protein</fullName>
    </recommendedName>
</protein>
<keyword evidence="9" id="KW-1185">Reference proteome</keyword>
<evidence type="ECO:0000313" key="9">
    <source>
        <dbReference type="Proteomes" id="UP000295703"/>
    </source>
</evidence>
<comment type="subcellular location">
    <subcellularLocation>
        <location evidence="1">Membrane</location>
        <topology evidence="1">Multi-pass membrane protein</topology>
    </subcellularLocation>
</comment>
<comment type="similarity">
    <text evidence="5">Belongs to the SAT4 family.</text>
</comment>
<evidence type="ECO:0000313" key="8">
    <source>
        <dbReference type="EMBL" id="TDZ61453.1"/>
    </source>
</evidence>
<dbReference type="STRING" id="5466.A0A4R8RH68"/>
<dbReference type="GO" id="GO:0016020">
    <property type="term" value="C:membrane"/>
    <property type="evidence" value="ECO:0007669"/>
    <property type="project" value="UniProtKB-SubCell"/>
</dbReference>
<dbReference type="PANTHER" id="PTHR33048:SF149">
    <property type="entry name" value="UBID FAMILY DECARBOXYLASE"/>
    <property type="match status" value="1"/>
</dbReference>
<keyword evidence="4 6" id="KW-0472">Membrane</keyword>
<evidence type="ECO:0000256" key="5">
    <source>
        <dbReference type="ARBA" id="ARBA00038359"/>
    </source>
</evidence>
<reference evidence="8 9" key="1">
    <citation type="submission" date="2018-12" db="EMBL/GenBank/DDBJ databases">
        <title>Genome sequence and assembly of Colletotrichum trifolii.</title>
        <authorList>
            <person name="Gan P."/>
            <person name="Shirasu K."/>
        </authorList>
    </citation>
    <scope>NUCLEOTIDE SEQUENCE [LARGE SCALE GENOMIC DNA]</scope>
    <source>
        <strain evidence="8 9">543-2</strain>
    </source>
</reference>
<dbReference type="Pfam" id="PF20684">
    <property type="entry name" value="Fung_rhodopsin"/>
    <property type="match status" value="1"/>
</dbReference>
<feature type="domain" description="Rhodopsin" evidence="7">
    <location>
        <begin position="29"/>
        <end position="270"/>
    </location>
</feature>
<dbReference type="AlphaFoldDB" id="A0A4R8RH68"/>
<dbReference type="Proteomes" id="UP000295703">
    <property type="component" value="Unassembled WGS sequence"/>
</dbReference>